<dbReference type="STRING" id="927665.HMPREF1535_00617"/>
<accession>A0A0F5JMZ2</accession>
<gene>
    <name evidence="1" type="ORF">HMPREF1535_00617</name>
</gene>
<protein>
    <submittedName>
        <fullName evidence="1">Uncharacterized protein</fullName>
    </submittedName>
</protein>
<evidence type="ECO:0000313" key="2">
    <source>
        <dbReference type="Proteomes" id="UP000033047"/>
    </source>
</evidence>
<evidence type="ECO:0000313" key="1">
    <source>
        <dbReference type="EMBL" id="KKB59059.1"/>
    </source>
</evidence>
<reference evidence="1 2" key="1">
    <citation type="submission" date="2013-04" db="EMBL/GenBank/DDBJ databases">
        <title>The Genome Sequence of Parabacteroides goldsteinii DSM 19448.</title>
        <authorList>
            <consortium name="The Broad Institute Genomics Platform"/>
            <person name="Earl A."/>
            <person name="Ward D."/>
            <person name="Feldgarden M."/>
            <person name="Gevers D."/>
            <person name="Martens E."/>
            <person name="Sakamoto M."/>
            <person name="Benno Y."/>
            <person name="Song Y."/>
            <person name="Liu C."/>
            <person name="Lee J."/>
            <person name="Bolanos M."/>
            <person name="Vaisanen M.L."/>
            <person name="Finegold S.M."/>
            <person name="Walker B."/>
            <person name="Young S."/>
            <person name="Zeng Q."/>
            <person name="Gargeya S."/>
            <person name="Fitzgerald M."/>
            <person name="Haas B."/>
            <person name="Abouelleil A."/>
            <person name="Allen A.W."/>
            <person name="Alvarado L."/>
            <person name="Arachchi H.M."/>
            <person name="Berlin A.M."/>
            <person name="Chapman S.B."/>
            <person name="Gainer-Dewar J."/>
            <person name="Goldberg J."/>
            <person name="Griggs A."/>
            <person name="Gujja S."/>
            <person name="Hansen M."/>
            <person name="Howarth C."/>
            <person name="Imamovic A."/>
            <person name="Ireland A."/>
            <person name="Larimer J."/>
            <person name="McCowan C."/>
            <person name="Murphy C."/>
            <person name="Pearson M."/>
            <person name="Poon T.W."/>
            <person name="Priest M."/>
            <person name="Roberts A."/>
            <person name="Saif S."/>
            <person name="Shea T."/>
            <person name="Sisk P."/>
            <person name="Sykes S."/>
            <person name="Wortman J."/>
            <person name="Nusbaum C."/>
            <person name="Birren B."/>
        </authorList>
    </citation>
    <scope>NUCLEOTIDE SEQUENCE [LARGE SCALE GENOMIC DNA]</scope>
    <source>
        <strain evidence="1 2">DSM 19448</strain>
    </source>
</reference>
<dbReference type="HOGENOM" id="CLU_3155818_0_0_10"/>
<dbReference type="AlphaFoldDB" id="A0A0F5JMZ2"/>
<sequence length="48" mass="6055">MEIWYYNREVQPYLSFCQLILGREERREQTRADCEKNHKIRYPLHINN</sequence>
<organism evidence="1 2">
    <name type="scientific">Parabacteroides goldsteinii DSM 19448 = WAL 12034</name>
    <dbReference type="NCBI Taxonomy" id="927665"/>
    <lineage>
        <taxon>Bacteria</taxon>
        <taxon>Pseudomonadati</taxon>
        <taxon>Bacteroidota</taxon>
        <taxon>Bacteroidia</taxon>
        <taxon>Bacteroidales</taxon>
        <taxon>Tannerellaceae</taxon>
        <taxon>Parabacteroides</taxon>
    </lineage>
</organism>
<dbReference type="Proteomes" id="UP000033047">
    <property type="component" value="Unassembled WGS sequence"/>
</dbReference>
<comment type="caution">
    <text evidence="1">The sequence shown here is derived from an EMBL/GenBank/DDBJ whole genome shotgun (WGS) entry which is preliminary data.</text>
</comment>
<name>A0A0F5JMZ2_9BACT</name>
<dbReference type="PATRIC" id="fig|927665.4.peg.624"/>
<dbReference type="EMBL" id="AQHV01000003">
    <property type="protein sequence ID" value="KKB59059.1"/>
    <property type="molecule type" value="Genomic_DNA"/>
</dbReference>
<proteinExistence type="predicted"/>